<evidence type="ECO:0000256" key="13">
    <source>
        <dbReference type="SAM" id="Phobius"/>
    </source>
</evidence>
<keyword evidence="6" id="KW-0732">Signal</keyword>
<dbReference type="FunFam" id="3.80.10.10:FF:001347">
    <property type="entry name" value="LRR receptor-like serine/threonine-protein kinase GSO2"/>
    <property type="match status" value="1"/>
</dbReference>
<comment type="subcellular location">
    <subcellularLocation>
        <location evidence="1">Cell membrane</location>
        <topology evidence="1">Single-pass type I membrane protein</topology>
    </subcellularLocation>
</comment>
<dbReference type="Gramene" id="ONK56960">
    <property type="protein sequence ID" value="ONK56960"/>
    <property type="gene ID" value="A4U43_C10F15110"/>
</dbReference>
<evidence type="ECO:0000256" key="1">
    <source>
        <dbReference type="ARBA" id="ARBA00004251"/>
    </source>
</evidence>
<keyword evidence="11" id="KW-0325">Glycoprotein</keyword>
<dbReference type="InterPro" id="IPR046956">
    <property type="entry name" value="RLP23-like"/>
</dbReference>
<evidence type="ECO:0000313" key="16">
    <source>
        <dbReference type="Proteomes" id="UP000243459"/>
    </source>
</evidence>
<dbReference type="Pfam" id="PF13855">
    <property type="entry name" value="LRR_8"/>
    <property type="match status" value="3"/>
</dbReference>
<dbReference type="Pfam" id="PF08263">
    <property type="entry name" value="LRRNT_2"/>
    <property type="match status" value="1"/>
</dbReference>
<sequence length="957" mass="106329">MPTKKTQSTKTALSHLCLACQDNERQALLTFKQSLTDDCNLLSNWRGADCCRWREVGCSKKEGNVIKLSIGRLTDGQCYVSSNYFDHSLSTLKYLQHLDLSNVTFSSGDIQQLVGSFTNLRYLNLSGTGLSGKIPHDLGNLTYLKYLDMSSVDLTRATDWVLFVRNLPSLSVLKLSRCNLPSPPLASASSPNGNIPSITTLDLSGNSFADGAIFDRFLLSLSSSLVHLNLSSCSMNGPFPRSLKNLTSLRVLDLSYNYFNGSLPKSLGNLSQLEALDLTGNFLLGSIPGILQHLCNLRSLLLSRNYLSGNMSRMLEGETRCKRFTLEELDLSFNQLNGSLPDWVWQMQHLSTLDLSYNSLDGVISDTQFVNMTELKILRLSGNRLIFNTASTWVPPFKLNIIDLGSCRLGPRFPTWLRTQRGFQYLNISNAFIFDKIPSWFWDASYAADHLKLSHNKISGDIHSSLKFLSATTIDICFNLFQGKLPSLNSNVKNIFLDDNLFSGDTQPILNAEMLNLRDVTLSKNLLSGEIPSAICNFSSMQLLDLSNNNISGNIPECQSNKDSPPSPYVINLANNYLSGSIPQWMAGPVPQLTAESHLTELRLNNNSFDGEIPSFLRYCNRMTILDLGENKLTGKIPSWIGEGLSSLKFLRLRSNMLTGKIPQQLSYLTSLQMLDLAQNNLSGTIPNSFKNFSAMTKVNRTVEGIISYRDGASPSVEIASSKFEEIIEVEIKGRQLDYTKTLSLVMVLDLSCNNLSGEIPIELMDLIGLQSLNLSKNQLEGYIPDKFGGMAQLEALDLSMNHLSGKIPGSIVLLTALSYLNLSHNDLSGRIPSGNQIQTLTDPSIYAGNSDLCGSPLPRCPGDEHSRVPTQGADAEDEDGDSDMFELYLGMGIGFAVGWWVICGAFIFKNSWRVACFQYYDDMENNFIVKMDTLRRRPRLSNFRVRDEGRVTNIIH</sequence>
<protein>
    <recommendedName>
        <fullName evidence="14">Leucine-rich repeat-containing N-terminal plant-type domain-containing protein</fullName>
    </recommendedName>
</protein>
<dbReference type="AlphaFoldDB" id="A0A5P1E338"/>
<dbReference type="Gene3D" id="3.80.10.10">
    <property type="entry name" value="Ribonuclease Inhibitor"/>
    <property type="match status" value="4"/>
</dbReference>
<keyword evidence="5 13" id="KW-0812">Transmembrane</keyword>
<dbReference type="SMART" id="SM00369">
    <property type="entry name" value="LRR_TYP"/>
    <property type="match status" value="11"/>
</dbReference>
<keyword evidence="3" id="KW-1003">Cell membrane</keyword>
<keyword evidence="10" id="KW-0675">Receptor</keyword>
<feature type="transmembrane region" description="Helical" evidence="13">
    <location>
        <begin position="888"/>
        <end position="909"/>
    </location>
</feature>
<proteinExistence type="inferred from homology"/>
<dbReference type="GO" id="GO:0005886">
    <property type="term" value="C:plasma membrane"/>
    <property type="evidence" value="ECO:0007669"/>
    <property type="project" value="UniProtKB-SubCell"/>
</dbReference>
<evidence type="ECO:0000259" key="14">
    <source>
        <dbReference type="Pfam" id="PF08263"/>
    </source>
</evidence>
<accession>A0A5P1E338</accession>
<dbReference type="FunFam" id="3.80.10.10:FF:000111">
    <property type="entry name" value="LRR receptor-like serine/threonine-protein kinase ERECTA"/>
    <property type="match status" value="1"/>
</dbReference>
<dbReference type="InterPro" id="IPR003591">
    <property type="entry name" value="Leu-rich_rpt_typical-subtyp"/>
</dbReference>
<gene>
    <name evidence="15" type="ORF">A4U43_C10F15110</name>
</gene>
<dbReference type="FunFam" id="3.80.10.10:FF:000041">
    <property type="entry name" value="LRR receptor-like serine/threonine-protein kinase ERECTA"/>
    <property type="match status" value="1"/>
</dbReference>
<evidence type="ECO:0000313" key="15">
    <source>
        <dbReference type="EMBL" id="ONK56960.1"/>
    </source>
</evidence>
<name>A0A5P1E338_ASPOF</name>
<evidence type="ECO:0000256" key="2">
    <source>
        <dbReference type="ARBA" id="ARBA00009592"/>
    </source>
</evidence>
<dbReference type="InterPro" id="IPR013210">
    <property type="entry name" value="LRR_N_plant-typ"/>
</dbReference>
<keyword evidence="16" id="KW-1185">Reference proteome</keyword>
<comment type="similarity">
    <text evidence="2">Belongs to the RLP family.</text>
</comment>
<keyword evidence="8 13" id="KW-1133">Transmembrane helix</keyword>
<dbReference type="FunFam" id="3.80.10.10:FF:000095">
    <property type="entry name" value="LRR receptor-like serine/threonine-protein kinase GSO1"/>
    <property type="match status" value="1"/>
</dbReference>
<dbReference type="SUPFAM" id="SSF52058">
    <property type="entry name" value="L domain-like"/>
    <property type="match status" value="2"/>
</dbReference>
<dbReference type="PRINTS" id="PR00019">
    <property type="entry name" value="LEURICHRPT"/>
</dbReference>
<dbReference type="InterPro" id="IPR001611">
    <property type="entry name" value="Leu-rich_rpt"/>
</dbReference>
<evidence type="ECO:0000256" key="9">
    <source>
        <dbReference type="ARBA" id="ARBA00023136"/>
    </source>
</evidence>
<dbReference type="EMBL" id="CM007390">
    <property type="protein sequence ID" value="ONK56960.1"/>
    <property type="molecule type" value="Genomic_DNA"/>
</dbReference>
<evidence type="ECO:0000256" key="11">
    <source>
        <dbReference type="ARBA" id="ARBA00023180"/>
    </source>
</evidence>
<evidence type="ECO:0000256" key="8">
    <source>
        <dbReference type="ARBA" id="ARBA00022989"/>
    </source>
</evidence>
<keyword evidence="4" id="KW-0433">Leucine-rich repeat</keyword>
<dbReference type="OMA" id="TTIDICF"/>
<dbReference type="SUPFAM" id="SSF52047">
    <property type="entry name" value="RNI-like"/>
    <property type="match status" value="1"/>
</dbReference>
<evidence type="ECO:0000256" key="4">
    <source>
        <dbReference type="ARBA" id="ARBA00022614"/>
    </source>
</evidence>
<evidence type="ECO:0000256" key="5">
    <source>
        <dbReference type="ARBA" id="ARBA00022692"/>
    </source>
</evidence>
<evidence type="ECO:0000256" key="3">
    <source>
        <dbReference type="ARBA" id="ARBA00022475"/>
    </source>
</evidence>
<feature type="region of interest" description="Disordered" evidence="12">
    <location>
        <begin position="859"/>
        <end position="879"/>
    </location>
</feature>
<dbReference type="InterPro" id="IPR032675">
    <property type="entry name" value="LRR_dom_sf"/>
</dbReference>
<reference evidence="16" key="1">
    <citation type="journal article" date="2017" name="Nat. Commun.">
        <title>The asparagus genome sheds light on the origin and evolution of a young Y chromosome.</title>
        <authorList>
            <person name="Harkess A."/>
            <person name="Zhou J."/>
            <person name="Xu C."/>
            <person name="Bowers J.E."/>
            <person name="Van der Hulst R."/>
            <person name="Ayyampalayam S."/>
            <person name="Mercati F."/>
            <person name="Riccardi P."/>
            <person name="McKain M.R."/>
            <person name="Kakrana A."/>
            <person name="Tang H."/>
            <person name="Ray J."/>
            <person name="Groenendijk J."/>
            <person name="Arikit S."/>
            <person name="Mathioni S.M."/>
            <person name="Nakano M."/>
            <person name="Shan H."/>
            <person name="Telgmann-Rauber A."/>
            <person name="Kanno A."/>
            <person name="Yue Z."/>
            <person name="Chen H."/>
            <person name="Li W."/>
            <person name="Chen Y."/>
            <person name="Xu X."/>
            <person name="Zhang Y."/>
            <person name="Luo S."/>
            <person name="Chen H."/>
            <person name="Gao J."/>
            <person name="Mao Z."/>
            <person name="Pires J.C."/>
            <person name="Luo M."/>
            <person name="Kudrna D."/>
            <person name="Wing R.A."/>
            <person name="Meyers B.C."/>
            <person name="Yi K."/>
            <person name="Kong H."/>
            <person name="Lavrijsen P."/>
            <person name="Sunseri F."/>
            <person name="Falavigna A."/>
            <person name="Ye Y."/>
            <person name="Leebens-Mack J.H."/>
            <person name="Chen G."/>
        </authorList>
    </citation>
    <scope>NUCLEOTIDE SEQUENCE [LARGE SCALE GENOMIC DNA]</scope>
    <source>
        <strain evidence="16">cv. DH0086</strain>
    </source>
</reference>
<dbReference type="PANTHER" id="PTHR48063:SF112">
    <property type="entry name" value="RECEPTOR LIKE PROTEIN 30-LIKE"/>
    <property type="match status" value="1"/>
</dbReference>
<evidence type="ECO:0000256" key="10">
    <source>
        <dbReference type="ARBA" id="ARBA00023170"/>
    </source>
</evidence>
<dbReference type="PANTHER" id="PTHR48063">
    <property type="entry name" value="LRR RECEPTOR-LIKE KINASE"/>
    <property type="match status" value="1"/>
</dbReference>
<evidence type="ECO:0000256" key="7">
    <source>
        <dbReference type="ARBA" id="ARBA00022737"/>
    </source>
</evidence>
<organism evidence="15 16">
    <name type="scientific">Asparagus officinalis</name>
    <name type="common">Garden asparagus</name>
    <dbReference type="NCBI Taxonomy" id="4686"/>
    <lineage>
        <taxon>Eukaryota</taxon>
        <taxon>Viridiplantae</taxon>
        <taxon>Streptophyta</taxon>
        <taxon>Embryophyta</taxon>
        <taxon>Tracheophyta</taxon>
        <taxon>Spermatophyta</taxon>
        <taxon>Magnoliopsida</taxon>
        <taxon>Liliopsida</taxon>
        <taxon>Asparagales</taxon>
        <taxon>Asparagaceae</taxon>
        <taxon>Asparagoideae</taxon>
        <taxon>Asparagus</taxon>
    </lineage>
</organism>
<evidence type="ECO:0000256" key="12">
    <source>
        <dbReference type="SAM" id="MobiDB-lite"/>
    </source>
</evidence>
<dbReference type="Pfam" id="PF00560">
    <property type="entry name" value="LRR_1"/>
    <property type="match status" value="8"/>
</dbReference>
<evidence type="ECO:0000256" key="6">
    <source>
        <dbReference type="ARBA" id="ARBA00022729"/>
    </source>
</evidence>
<dbReference type="Proteomes" id="UP000243459">
    <property type="component" value="Chromosome 10"/>
</dbReference>
<feature type="domain" description="Leucine-rich repeat-containing N-terminal plant-type" evidence="14">
    <location>
        <begin position="22"/>
        <end position="59"/>
    </location>
</feature>
<keyword evidence="7" id="KW-0677">Repeat</keyword>
<keyword evidence="9 13" id="KW-0472">Membrane</keyword>